<dbReference type="RefSeq" id="WP_085728406.1">
    <property type="nucleotide sequence ID" value="NZ_NBYN01000051.1"/>
</dbReference>
<feature type="compositionally biased region" description="Polar residues" evidence="1">
    <location>
        <begin position="123"/>
        <end position="148"/>
    </location>
</feature>
<sequence>MLSMAYSPIPRITPPQGTEIAQVTGVGSINRPILKIGSQGESVSELQATLALLGFYSGPVDGVYRDSTAKAVSQFKQVVGLAPDGIVDTITWQKLFPSVPNIATTTAPPPAISSTPRNKPENRQPTTRNGREGNSNNNITRKTTQPRQVVTKPPTQPIMVFKPTPVNQRNPKIQYTQSGWPILRLGNTGAEVTKLQRLLRSLGFFSSPLDGKFSVSLERAVKAAQLRYGLTADGVAGAQTWEVFIQRLPRLP</sequence>
<reference evidence="4" key="1">
    <citation type="submission" date="2017-04" db="EMBL/GenBank/DDBJ databases">
        <authorList>
            <person name="Abreu V.A."/>
            <person name="Popin R.V."/>
            <person name="Rigonato J."/>
            <person name="Andreote A.P."/>
            <person name="Schaker P.C."/>
            <person name="Hoff-Risseti C."/>
            <person name="Alvarenga D.O."/>
            <person name="Varani A.M."/>
            <person name="Fiore M.F."/>
        </authorList>
    </citation>
    <scope>NUCLEOTIDE SEQUENCE [LARGE SCALE GENOMIC DNA]</scope>
    <source>
        <strain evidence="4">CENA303</strain>
    </source>
</reference>
<dbReference type="InterPro" id="IPR002477">
    <property type="entry name" value="Peptidoglycan-bd-like"/>
</dbReference>
<accession>A0A1X4G629</accession>
<proteinExistence type="predicted"/>
<feature type="region of interest" description="Disordered" evidence="1">
    <location>
        <begin position="100"/>
        <end position="150"/>
    </location>
</feature>
<evidence type="ECO:0000313" key="4">
    <source>
        <dbReference type="Proteomes" id="UP000192997"/>
    </source>
</evidence>
<gene>
    <name evidence="3" type="ORF">B7O87_10025</name>
</gene>
<dbReference type="Proteomes" id="UP000192997">
    <property type="component" value="Unassembled WGS sequence"/>
</dbReference>
<dbReference type="AlphaFoldDB" id="A0A1X4G629"/>
<feature type="compositionally biased region" description="Low complexity" evidence="1">
    <location>
        <begin position="102"/>
        <end position="116"/>
    </location>
</feature>
<dbReference type="Pfam" id="PF01471">
    <property type="entry name" value="PG_binding_1"/>
    <property type="match status" value="2"/>
</dbReference>
<feature type="domain" description="Peptidoglycan binding-like" evidence="2">
    <location>
        <begin position="39"/>
        <end position="95"/>
    </location>
</feature>
<name>A0A1X4G629_9CYAN</name>
<dbReference type="InterPro" id="IPR036366">
    <property type="entry name" value="PGBDSf"/>
</dbReference>
<organism evidence="3 4">
    <name type="scientific">Cylindrospermopsis raciborskii CENA303</name>
    <dbReference type="NCBI Taxonomy" id="1170769"/>
    <lineage>
        <taxon>Bacteria</taxon>
        <taxon>Bacillati</taxon>
        <taxon>Cyanobacteriota</taxon>
        <taxon>Cyanophyceae</taxon>
        <taxon>Nostocales</taxon>
        <taxon>Aphanizomenonaceae</taxon>
        <taxon>Cylindrospermopsis</taxon>
    </lineage>
</organism>
<dbReference type="SUPFAM" id="SSF47090">
    <property type="entry name" value="PGBD-like"/>
    <property type="match status" value="2"/>
</dbReference>
<evidence type="ECO:0000313" key="3">
    <source>
        <dbReference type="EMBL" id="OSO90021.1"/>
    </source>
</evidence>
<comment type="caution">
    <text evidence="3">The sequence shown here is derived from an EMBL/GenBank/DDBJ whole genome shotgun (WGS) entry which is preliminary data.</text>
</comment>
<dbReference type="InterPro" id="IPR036365">
    <property type="entry name" value="PGBD-like_sf"/>
</dbReference>
<dbReference type="EMBL" id="NBYN01000051">
    <property type="protein sequence ID" value="OSO90021.1"/>
    <property type="molecule type" value="Genomic_DNA"/>
</dbReference>
<feature type="domain" description="Peptidoglycan binding-like" evidence="2">
    <location>
        <begin position="188"/>
        <end position="243"/>
    </location>
</feature>
<evidence type="ECO:0000259" key="2">
    <source>
        <dbReference type="Pfam" id="PF01471"/>
    </source>
</evidence>
<evidence type="ECO:0000256" key="1">
    <source>
        <dbReference type="SAM" id="MobiDB-lite"/>
    </source>
</evidence>
<protein>
    <submittedName>
        <fullName evidence="3">Peptidoglycan-binding protein</fullName>
    </submittedName>
</protein>
<dbReference type="Gene3D" id="1.10.101.10">
    <property type="entry name" value="PGBD-like superfamily/PGBD"/>
    <property type="match status" value="2"/>
</dbReference>